<evidence type="ECO:0000313" key="1">
    <source>
        <dbReference type="EMBL" id="KAI3353952.1"/>
    </source>
</evidence>
<sequence>MVVDFRRPRPHPEPVIIKGDCVEVVHTYKYLGVQLDDSLDCQHRRSVQERTEPPVLPQKAGVFQHLQEAATDLLAVCGSECPALSCTVVVGAAALYGISQRRSCGKHAGELVRLRQRGLRTALPSIHLVNVCSLANKMDELLLLNTKNTDFCRFAALCFTETWLSEHIPDNSLHLPGFHHDIAGPLLNPLQFAYWANRSVDDAVNMGMHYILQHLARDLCKDPVCGLVDSSAFNTIIPDILHSKLSQLTVPAPTCQWISNFLTDRRQQTNTTVIGLIRDGDESACRREVEQLAFWICKWESNINAIRKKAQQRMYFLSQHRKFNLPKELLIQFYTTIIQSVLCTSITVWLGSATKKNRNRLQTDSQDCRKIIRCQPALHSGLVNVQRRADHIQLTYCPMPTYINTPAARQGQEDNGQTGEEGQFCPGMPPELSGGGGHQEDDGYLAVIPVGEHIPTFTGNFDSTGHSTACCC</sequence>
<keyword evidence="2" id="KW-1185">Reference proteome</keyword>
<evidence type="ECO:0000313" key="2">
    <source>
        <dbReference type="Proteomes" id="UP000831701"/>
    </source>
</evidence>
<dbReference type="Proteomes" id="UP000831701">
    <property type="component" value="Chromosome 22"/>
</dbReference>
<reference evidence="1" key="1">
    <citation type="submission" date="2022-04" db="EMBL/GenBank/DDBJ databases">
        <title>Jade perch genome.</title>
        <authorList>
            <person name="Chao B."/>
        </authorList>
    </citation>
    <scope>NUCLEOTIDE SEQUENCE</scope>
    <source>
        <strain evidence="1">CB-2022</strain>
    </source>
</reference>
<dbReference type="EMBL" id="CM041552">
    <property type="protein sequence ID" value="KAI3353952.1"/>
    <property type="molecule type" value="Genomic_DNA"/>
</dbReference>
<name>A0ACB8VE28_9TELE</name>
<gene>
    <name evidence="1" type="ORF">L3Q82_005151</name>
</gene>
<comment type="caution">
    <text evidence="1">The sequence shown here is derived from an EMBL/GenBank/DDBJ whole genome shotgun (WGS) entry which is preliminary data.</text>
</comment>
<protein>
    <submittedName>
        <fullName evidence="1">Uncharacterized protein</fullName>
    </submittedName>
</protein>
<accession>A0ACB8VE28</accession>
<organism evidence="1 2">
    <name type="scientific">Scortum barcoo</name>
    <name type="common">barcoo grunter</name>
    <dbReference type="NCBI Taxonomy" id="214431"/>
    <lineage>
        <taxon>Eukaryota</taxon>
        <taxon>Metazoa</taxon>
        <taxon>Chordata</taxon>
        <taxon>Craniata</taxon>
        <taxon>Vertebrata</taxon>
        <taxon>Euteleostomi</taxon>
        <taxon>Actinopterygii</taxon>
        <taxon>Neopterygii</taxon>
        <taxon>Teleostei</taxon>
        <taxon>Neoteleostei</taxon>
        <taxon>Acanthomorphata</taxon>
        <taxon>Eupercaria</taxon>
        <taxon>Centrarchiformes</taxon>
        <taxon>Terapontoidei</taxon>
        <taxon>Terapontidae</taxon>
        <taxon>Scortum</taxon>
    </lineage>
</organism>
<proteinExistence type="predicted"/>